<feature type="region of interest" description="Disordered" evidence="1">
    <location>
        <begin position="609"/>
        <end position="640"/>
    </location>
</feature>
<dbReference type="EMBL" id="JBBJBU010000005">
    <property type="protein sequence ID" value="KAK7205524.1"/>
    <property type="molecule type" value="Genomic_DNA"/>
</dbReference>
<keyword evidence="3" id="KW-1185">Reference proteome</keyword>
<name>A0ABR1F6Q4_9ASCO</name>
<feature type="compositionally biased region" description="Polar residues" evidence="1">
    <location>
        <begin position="251"/>
        <end position="265"/>
    </location>
</feature>
<feature type="compositionally biased region" description="Acidic residues" evidence="1">
    <location>
        <begin position="692"/>
        <end position="702"/>
    </location>
</feature>
<organism evidence="2 3">
    <name type="scientific">Myxozyma melibiosi</name>
    <dbReference type="NCBI Taxonomy" id="54550"/>
    <lineage>
        <taxon>Eukaryota</taxon>
        <taxon>Fungi</taxon>
        <taxon>Dikarya</taxon>
        <taxon>Ascomycota</taxon>
        <taxon>Saccharomycotina</taxon>
        <taxon>Lipomycetes</taxon>
        <taxon>Lipomycetales</taxon>
        <taxon>Lipomycetaceae</taxon>
        <taxon>Myxozyma</taxon>
    </lineage>
</organism>
<evidence type="ECO:0000313" key="2">
    <source>
        <dbReference type="EMBL" id="KAK7205524.1"/>
    </source>
</evidence>
<reference evidence="2 3" key="1">
    <citation type="submission" date="2024-03" db="EMBL/GenBank/DDBJ databases">
        <title>Genome-scale model development and genomic sequencing of the oleaginous clade Lipomyces.</title>
        <authorList>
            <consortium name="Lawrence Berkeley National Laboratory"/>
            <person name="Czajka J.J."/>
            <person name="Han Y."/>
            <person name="Kim J."/>
            <person name="Mondo S.J."/>
            <person name="Hofstad B.A."/>
            <person name="Robles A."/>
            <person name="Haridas S."/>
            <person name="Riley R."/>
            <person name="LaButti K."/>
            <person name="Pangilinan J."/>
            <person name="Andreopoulos W."/>
            <person name="Lipzen A."/>
            <person name="Yan J."/>
            <person name="Wang M."/>
            <person name="Ng V."/>
            <person name="Grigoriev I.V."/>
            <person name="Spatafora J.W."/>
            <person name="Magnuson J.K."/>
            <person name="Baker S.E."/>
            <person name="Pomraning K.R."/>
        </authorList>
    </citation>
    <scope>NUCLEOTIDE SEQUENCE [LARGE SCALE GENOMIC DNA]</scope>
    <source>
        <strain evidence="2 3">Phaff 52-87</strain>
    </source>
</reference>
<comment type="caution">
    <text evidence="2">The sequence shown here is derived from an EMBL/GenBank/DDBJ whole genome shotgun (WGS) entry which is preliminary data.</text>
</comment>
<feature type="region of interest" description="Disordered" evidence="1">
    <location>
        <begin position="181"/>
        <end position="221"/>
    </location>
</feature>
<feature type="region of interest" description="Disordered" evidence="1">
    <location>
        <begin position="432"/>
        <end position="461"/>
    </location>
</feature>
<evidence type="ECO:0000256" key="1">
    <source>
        <dbReference type="SAM" id="MobiDB-lite"/>
    </source>
</evidence>
<feature type="compositionally biased region" description="Basic and acidic residues" evidence="1">
    <location>
        <begin position="666"/>
        <end position="691"/>
    </location>
</feature>
<dbReference type="GeneID" id="90039626"/>
<feature type="region of interest" description="Disordered" evidence="1">
    <location>
        <begin position="251"/>
        <end position="297"/>
    </location>
</feature>
<feature type="compositionally biased region" description="Basic and acidic residues" evidence="1">
    <location>
        <begin position="706"/>
        <end position="721"/>
    </location>
</feature>
<proteinExistence type="predicted"/>
<sequence length="989" mass="109957">MSRVDDDDGPDPQTMLARIQSLENRASMLHEENVAVFETNKELYKRIQELNSSLIASESLVERLLNSSKEDSDDNAIDERQDRHRPPPIITSSTRVHSRHHHSRHQDGYDSHRHHSPLSPDAPPSLSTPFRPARMGSSGSVTSRLNRFEILLDEFCSEFDASDDDSTSSIRSVGGARFSIHLDNRSQSRPGQRLQKSRTLSPPNVLREIGQQHGPTSPHEVRKIKRNMSSRLRSPGCLELSLSAALDQSFAATAPSSDSARTIQQRRADSRRRRSRYVSEKRLLPVAPAEPRTPRTPQTAMFTDAYRHRGEFSPDYQYDYSDSYFGGIHHRRESSMYSSEHEKNRSIAAVLESCATESISTFLETERHDMPPMTTFSDNDADTHDSFTERPRNHMIEQQSLEEQRQELLRKYNFTSDEDFYKDLRLPYQSRGATTPMQKMKSTEFGSPQQQRNLRAGKSMPALRRQTSALTLLSKEGMSPPFAIPTSVASTSLSKSPEETSALLEASPATGLLCKLPSNAATESRSVSAAMLESMKKYNDKQLQKTVSSSLKSAQLVERDGILRSVVGSRPQETSEDGPPNAWSTPRRPLRSVSSYIWDAIWRVPSPGEQKRRKVRRVRSQFDQIGRPPVPPLPTGDPETLANRIESLTVAAAERSASVSYTPSEVKSEEVFDESRSERAVEAESSEREIQQEEAEAADPSDETSIYEHESEPIDHFDHPVSPRSPARTCEEEIAEPEVDLAPAEEEHWDIEDSQKAPDEADEIPNVTQQCDSDVTEGTISAAYSFGFSAGEETSTCTSPTVSDAGFDANKSASARPSLSKRASWMLFPSVLSPTTESPTSEVPVPAVDESKVSHIFGWRNPFKKRVISEDYISFPTFSGSASSHNGSIRFKAGTTPTISPATSTPPSSVGMLSQHGAWSSFGSITNVALSANKLCNPHSIIDELNAYRAHVSNQRASTINNTQDGVECTTIDERALQEALSSQEFQYT</sequence>
<feature type="compositionally biased region" description="Acidic residues" evidence="1">
    <location>
        <begin position="732"/>
        <end position="742"/>
    </location>
</feature>
<evidence type="ECO:0000313" key="3">
    <source>
        <dbReference type="Proteomes" id="UP001498771"/>
    </source>
</evidence>
<feature type="region of interest" description="Disordered" evidence="1">
    <location>
        <begin position="66"/>
        <end position="141"/>
    </location>
</feature>
<dbReference type="Proteomes" id="UP001498771">
    <property type="component" value="Unassembled WGS sequence"/>
</dbReference>
<feature type="region of interest" description="Disordered" evidence="1">
    <location>
        <begin position="655"/>
        <end position="742"/>
    </location>
</feature>
<feature type="region of interest" description="Disordered" evidence="1">
    <location>
        <begin position="563"/>
        <end position="588"/>
    </location>
</feature>
<accession>A0ABR1F6Q4</accession>
<gene>
    <name evidence="2" type="ORF">BZA70DRAFT_289445</name>
</gene>
<dbReference type="RefSeq" id="XP_064768557.1">
    <property type="nucleotide sequence ID" value="XM_064914114.1"/>
</dbReference>
<protein>
    <submittedName>
        <fullName evidence="2">Uncharacterized protein</fullName>
    </submittedName>
</protein>
<feature type="compositionally biased region" description="Polar residues" evidence="1">
    <location>
        <begin position="444"/>
        <end position="453"/>
    </location>
</feature>